<keyword evidence="18" id="KW-1185">Reference proteome</keyword>
<dbReference type="PANTHER" id="PTHR12955">
    <property type="entry name" value="SARCOMA ANTIGEN NY-SAR-95-RELATED"/>
    <property type="match status" value="1"/>
</dbReference>
<evidence type="ECO:0000256" key="7">
    <source>
        <dbReference type="ARBA" id="ARBA00022782"/>
    </source>
</evidence>
<evidence type="ECO:0000313" key="18">
    <source>
        <dbReference type="Proteomes" id="UP000694867"/>
    </source>
</evidence>
<feature type="region of interest" description="Disordered" evidence="17">
    <location>
        <begin position="552"/>
        <end position="582"/>
    </location>
</feature>
<evidence type="ECO:0000256" key="16">
    <source>
        <dbReference type="ARBA" id="ARBA00065185"/>
    </source>
</evidence>
<evidence type="ECO:0000256" key="5">
    <source>
        <dbReference type="ARBA" id="ARBA00022618"/>
    </source>
</evidence>
<dbReference type="GO" id="GO:0007283">
    <property type="term" value="P:spermatogenesis"/>
    <property type="evidence" value="ECO:0007669"/>
    <property type="project" value="UniProtKB-KW"/>
</dbReference>
<accession>A0AAJ6VW17</accession>
<evidence type="ECO:0000256" key="14">
    <source>
        <dbReference type="ARBA" id="ARBA00032585"/>
    </source>
</evidence>
<evidence type="ECO:0000256" key="3">
    <source>
        <dbReference type="ARBA" id="ARBA00020501"/>
    </source>
</evidence>
<proteinExistence type="inferred from homology"/>
<feature type="compositionally biased region" description="Basic and acidic residues" evidence="17">
    <location>
        <begin position="556"/>
        <end position="566"/>
    </location>
</feature>
<dbReference type="KEGG" id="goe:100904744"/>
<dbReference type="GO" id="GO:0007346">
    <property type="term" value="P:regulation of mitotic cell cycle"/>
    <property type="evidence" value="ECO:0007669"/>
    <property type="project" value="TreeGrafter"/>
</dbReference>
<evidence type="ECO:0000256" key="13">
    <source>
        <dbReference type="ARBA" id="ARBA00030658"/>
    </source>
</evidence>
<evidence type="ECO:0000256" key="12">
    <source>
        <dbReference type="ARBA" id="ARBA00023306"/>
    </source>
</evidence>
<evidence type="ECO:0000256" key="11">
    <source>
        <dbReference type="ARBA" id="ARBA00023254"/>
    </source>
</evidence>
<comment type="similarity">
    <text evidence="15">Belongs to the Integrator subunit 13 family.</text>
</comment>
<dbReference type="GO" id="GO:0051321">
    <property type="term" value="P:meiotic cell cycle"/>
    <property type="evidence" value="ECO:0007669"/>
    <property type="project" value="UniProtKB-KW"/>
</dbReference>
<reference evidence="19" key="1">
    <citation type="submission" date="2025-08" db="UniProtKB">
        <authorList>
            <consortium name="RefSeq"/>
        </authorList>
    </citation>
    <scope>IDENTIFICATION</scope>
</reference>
<keyword evidence="4" id="KW-0963">Cytoplasm</keyword>
<dbReference type="PANTHER" id="PTHR12955:SF1">
    <property type="entry name" value="INTEGRATOR COMPLEX SUBUNIT 13"/>
    <property type="match status" value="1"/>
</dbReference>
<dbReference type="GO" id="GO:0032039">
    <property type="term" value="C:integrator complex"/>
    <property type="evidence" value="ECO:0007669"/>
    <property type="project" value="TreeGrafter"/>
</dbReference>
<keyword evidence="5" id="KW-0132">Cell division</keyword>
<keyword evidence="12" id="KW-0131">Cell cycle</keyword>
<protein>
    <recommendedName>
        <fullName evidence="3">Protein asunder</fullName>
    </recommendedName>
    <alternativeName>
        <fullName evidence="14">Cell cycle regulator Mat89Bb</fullName>
    </alternativeName>
    <alternativeName>
        <fullName evidence="13">Set apart in position or space protein</fullName>
    </alternativeName>
</protein>
<dbReference type="Pfam" id="PF10221">
    <property type="entry name" value="Mat89Bb"/>
    <property type="match status" value="1"/>
</dbReference>
<dbReference type="InterPro" id="IPR019355">
    <property type="entry name" value="Cell_cycle_regulator_Mat89Bb"/>
</dbReference>
<evidence type="ECO:0000256" key="8">
    <source>
        <dbReference type="ARBA" id="ARBA00022871"/>
    </source>
</evidence>
<name>A0AAJ6VW17_9ACAR</name>
<evidence type="ECO:0000256" key="17">
    <source>
        <dbReference type="SAM" id="MobiDB-lite"/>
    </source>
</evidence>
<organism evidence="18 19">
    <name type="scientific">Galendromus occidentalis</name>
    <name type="common">western predatory mite</name>
    <dbReference type="NCBI Taxonomy" id="34638"/>
    <lineage>
        <taxon>Eukaryota</taxon>
        <taxon>Metazoa</taxon>
        <taxon>Ecdysozoa</taxon>
        <taxon>Arthropoda</taxon>
        <taxon>Chelicerata</taxon>
        <taxon>Arachnida</taxon>
        <taxon>Acari</taxon>
        <taxon>Parasitiformes</taxon>
        <taxon>Mesostigmata</taxon>
        <taxon>Gamasina</taxon>
        <taxon>Phytoseioidea</taxon>
        <taxon>Phytoseiidae</taxon>
        <taxon>Typhlodrominae</taxon>
        <taxon>Galendromus</taxon>
    </lineage>
</organism>
<keyword evidence="6" id="KW-0498">Mitosis</keyword>
<dbReference type="AlphaFoldDB" id="A0AAJ6VW17"/>
<keyword evidence="11" id="KW-0469">Meiosis</keyword>
<sequence length="642" mass="71321">MSFPLSHKTVMVLDHGSDFLASSQQMIDLDQITKTRTLIPLAPISKSLWSCSVESSVEYCRIVWDIFPSGRLIRFVIGDGEDTRFLNTWGEQSVSQVMASFGKIPPPSTAKNKLDIVRAVEMALGTLCEPSEIQHERRTNLDLQTEVVNRGRVIVITQLQGETETLKLEKKLNTTLDIVNKVATQDDKQVPLQEVEIILIHTSPGTKEISIAPSQRKYGTLLTIEAHKVTSGYFLSEKLCELVQVHYDLAITTVTGIPMKEEQNANSSANYDVELLHPAAAHSDFKVDQSDEKHEVTLKWCTPRTAPAHELQYCTAAFRITPVDINSRPSSCLTNFLLTGRTVMLELPRKSGSKLLSHMLASHGGEIYIHTLGTGRSALEDPPSISEGTGGRVTDYRITDFGTFMKDHSLVPYDTSKGPTTENPLDMTLASISRTTLYWPLIISSTSVYNAQSHLEPLLSIIVKPSITLDQVVECKKVILNMMHMETKGSTLPLSSGSAGPRGKSGLKKEEQYRALWAELEQLVRLYCTTAEHQQVLECLLECKKSETVASLDAPKSVKLEPKASHSSENPSPSEDIKPKKLRVAPDLLGKTSLLGLIKDNMSRRPATSMWLGYNPDTKKTQLYQNIKDKANREENVPMEIP</sequence>
<dbReference type="Proteomes" id="UP000694867">
    <property type="component" value="Unplaced"/>
</dbReference>
<evidence type="ECO:0000256" key="10">
    <source>
        <dbReference type="ARBA" id="ARBA00023242"/>
    </source>
</evidence>
<evidence type="ECO:0000256" key="9">
    <source>
        <dbReference type="ARBA" id="ARBA00023054"/>
    </source>
</evidence>
<comment type="subcellular location">
    <subcellularLocation>
        <location evidence="2">Cytoplasm</location>
        <location evidence="2">Perinuclear region</location>
    </subcellularLocation>
    <subcellularLocation>
        <location evidence="1">Nucleus</location>
    </subcellularLocation>
</comment>
<evidence type="ECO:0000256" key="15">
    <source>
        <dbReference type="ARBA" id="ARBA00061603"/>
    </source>
</evidence>
<dbReference type="GO" id="GO:0030154">
    <property type="term" value="P:cell differentiation"/>
    <property type="evidence" value="ECO:0007669"/>
    <property type="project" value="UniProtKB-KW"/>
</dbReference>
<evidence type="ECO:0000256" key="6">
    <source>
        <dbReference type="ARBA" id="ARBA00022776"/>
    </source>
</evidence>
<gene>
    <name evidence="19" type="primary">LOC100904744</name>
</gene>
<evidence type="ECO:0000256" key="1">
    <source>
        <dbReference type="ARBA" id="ARBA00004123"/>
    </source>
</evidence>
<comment type="subunit">
    <text evidence="16">Belongs to the multiprotein complex Integrator, at least composed of IntS1, IntS2, IntS3, IntS4, omd/IntS5, IntS6, defl/IntS7, IntS8, IntS9, IntS10, IntS11, IntS12, asun/IntS13, IntS14 and IntS15. The core complex associates with protein phosphatase 2A subunits mts/PP2A and Pp2A-29B, to form the Integrator-PP2A (INTAC) complex.</text>
</comment>
<keyword evidence="10" id="KW-0539">Nucleus</keyword>
<evidence type="ECO:0000256" key="2">
    <source>
        <dbReference type="ARBA" id="ARBA00004556"/>
    </source>
</evidence>
<dbReference type="RefSeq" id="XP_003738981.1">
    <property type="nucleotide sequence ID" value="XM_003738933.1"/>
</dbReference>
<evidence type="ECO:0000313" key="19">
    <source>
        <dbReference type="RefSeq" id="XP_003738981.1"/>
    </source>
</evidence>
<evidence type="ECO:0000256" key="4">
    <source>
        <dbReference type="ARBA" id="ARBA00022490"/>
    </source>
</evidence>
<dbReference type="GO" id="GO:0051301">
    <property type="term" value="P:cell division"/>
    <property type="evidence" value="ECO:0007669"/>
    <property type="project" value="UniProtKB-KW"/>
</dbReference>
<dbReference type="GO" id="GO:0051642">
    <property type="term" value="P:centrosome localization"/>
    <property type="evidence" value="ECO:0007669"/>
    <property type="project" value="TreeGrafter"/>
</dbReference>
<keyword evidence="9" id="KW-0175">Coiled coil</keyword>
<keyword evidence="8" id="KW-0744">Spermatogenesis</keyword>
<dbReference type="GeneID" id="100904744"/>
<keyword evidence="7" id="KW-0221">Differentiation</keyword>
<dbReference type="GO" id="GO:0048471">
    <property type="term" value="C:perinuclear region of cytoplasm"/>
    <property type="evidence" value="ECO:0007669"/>
    <property type="project" value="UniProtKB-SubCell"/>
</dbReference>
<dbReference type="CTD" id="41971"/>